<dbReference type="AlphaFoldDB" id="A0A9Q3PX35"/>
<feature type="compositionally biased region" description="Polar residues" evidence="1">
    <location>
        <begin position="118"/>
        <end position="140"/>
    </location>
</feature>
<dbReference type="Proteomes" id="UP000765509">
    <property type="component" value="Unassembled WGS sequence"/>
</dbReference>
<comment type="caution">
    <text evidence="2">The sequence shown here is derived from an EMBL/GenBank/DDBJ whole genome shotgun (WGS) entry which is preliminary data.</text>
</comment>
<sequence length="189" mass="20096">MGVAAIHPGTQLGPIGHTISFIANYPPLAIAPSPGLSRPQAISCHHWPYWPTSISPALRPLSLFWGLGVSFCLLEGSGPTSPQGQVGLKQHLGPPEPFLAPNPIKTLRTHFGQGPPWTTFQPMASGSSQRPPDQLSNPSPQLKGDFSHSSMHPILKVAGVVHILYYIPLCTIFAQQFNGDAVGTPFGVG</sequence>
<protein>
    <submittedName>
        <fullName evidence="2">Uncharacterized protein</fullName>
    </submittedName>
</protein>
<dbReference type="EMBL" id="AVOT02099097">
    <property type="protein sequence ID" value="MBW0576756.1"/>
    <property type="molecule type" value="Genomic_DNA"/>
</dbReference>
<name>A0A9Q3PX35_9BASI</name>
<reference evidence="2" key="1">
    <citation type="submission" date="2021-03" db="EMBL/GenBank/DDBJ databases">
        <title>Draft genome sequence of rust myrtle Austropuccinia psidii MF-1, a brazilian biotype.</title>
        <authorList>
            <person name="Quecine M.C."/>
            <person name="Pachon D.M.R."/>
            <person name="Bonatelli M.L."/>
            <person name="Correr F.H."/>
            <person name="Franceschini L.M."/>
            <person name="Leite T.F."/>
            <person name="Margarido G.R.A."/>
            <person name="Almeida C.A."/>
            <person name="Ferrarezi J.A."/>
            <person name="Labate C.A."/>
        </authorList>
    </citation>
    <scope>NUCLEOTIDE SEQUENCE</scope>
    <source>
        <strain evidence="2">MF-1</strain>
    </source>
</reference>
<feature type="region of interest" description="Disordered" evidence="1">
    <location>
        <begin position="118"/>
        <end position="143"/>
    </location>
</feature>
<gene>
    <name evidence="2" type="ORF">O181_116471</name>
</gene>
<proteinExistence type="predicted"/>
<evidence type="ECO:0000313" key="2">
    <source>
        <dbReference type="EMBL" id="MBW0576756.1"/>
    </source>
</evidence>
<keyword evidence="3" id="KW-1185">Reference proteome</keyword>
<organism evidence="2 3">
    <name type="scientific">Austropuccinia psidii MF-1</name>
    <dbReference type="NCBI Taxonomy" id="1389203"/>
    <lineage>
        <taxon>Eukaryota</taxon>
        <taxon>Fungi</taxon>
        <taxon>Dikarya</taxon>
        <taxon>Basidiomycota</taxon>
        <taxon>Pucciniomycotina</taxon>
        <taxon>Pucciniomycetes</taxon>
        <taxon>Pucciniales</taxon>
        <taxon>Sphaerophragmiaceae</taxon>
        <taxon>Austropuccinia</taxon>
    </lineage>
</organism>
<accession>A0A9Q3PX35</accession>
<evidence type="ECO:0000313" key="3">
    <source>
        <dbReference type="Proteomes" id="UP000765509"/>
    </source>
</evidence>
<evidence type="ECO:0000256" key="1">
    <source>
        <dbReference type="SAM" id="MobiDB-lite"/>
    </source>
</evidence>